<keyword evidence="2" id="KW-1185">Reference proteome</keyword>
<name>A0A8J2XMM8_9GAMM</name>
<dbReference type="InterPro" id="IPR011008">
    <property type="entry name" value="Dimeric_a/b-barrel"/>
</dbReference>
<organism evidence="1 2">
    <name type="scientific">Neiella marina</name>
    <dbReference type="NCBI Taxonomy" id="508461"/>
    <lineage>
        <taxon>Bacteria</taxon>
        <taxon>Pseudomonadati</taxon>
        <taxon>Pseudomonadota</taxon>
        <taxon>Gammaproteobacteria</taxon>
        <taxon>Alteromonadales</taxon>
        <taxon>Echinimonadaceae</taxon>
        <taxon>Neiella</taxon>
    </lineage>
</organism>
<gene>
    <name evidence="1" type="ORF">GCM10011369_22140</name>
</gene>
<reference evidence="2" key="1">
    <citation type="journal article" date="2019" name="Int. J. Syst. Evol. Microbiol.">
        <title>The Global Catalogue of Microorganisms (GCM) 10K type strain sequencing project: providing services to taxonomists for standard genome sequencing and annotation.</title>
        <authorList>
            <consortium name="The Broad Institute Genomics Platform"/>
            <consortium name="The Broad Institute Genome Sequencing Center for Infectious Disease"/>
            <person name="Wu L."/>
            <person name="Ma J."/>
        </authorList>
    </citation>
    <scope>NUCLEOTIDE SEQUENCE [LARGE SCALE GENOMIC DNA]</scope>
    <source>
        <strain evidence="2">CGMCC 1.10130</strain>
    </source>
</reference>
<dbReference type="PANTHER" id="PTHR37811">
    <property type="entry name" value="BLL5343 PROTEIN"/>
    <property type="match status" value="1"/>
</dbReference>
<dbReference type="EMBL" id="BMDX01000010">
    <property type="protein sequence ID" value="GGA79750.1"/>
    <property type="molecule type" value="Genomic_DNA"/>
</dbReference>
<evidence type="ECO:0000313" key="2">
    <source>
        <dbReference type="Proteomes" id="UP000619743"/>
    </source>
</evidence>
<accession>A0A8J2XMM8</accession>
<dbReference type="RefSeq" id="WP_188708141.1">
    <property type="nucleotide sequence ID" value="NZ_BMDX01000010.1"/>
</dbReference>
<evidence type="ECO:0008006" key="3">
    <source>
        <dbReference type="Google" id="ProtNLM"/>
    </source>
</evidence>
<dbReference type="Proteomes" id="UP000619743">
    <property type="component" value="Unassembled WGS sequence"/>
</dbReference>
<dbReference type="SUPFAM" id="SSF54909">
    <property type="entry name" value="Dimeric alpha+beta barrel"/>
    <property type="match status" value="1"/>
</dbReference>
<dbReference type="PANTHER" id="PTHR37811:SF2">
    <property type="entry name" value="ABM DOMAIN-CONTAINING PROTEIN"/>
    <property type="match status" value="1"/>
</dbReference>
<dbReference type="AlphaFoldDB" id="A0A8J2XMM8"/>
<dbReference type="InterPro" id="IPR052936">
    <property type="entry name" value="Jasmonate_Hydroxylase-like"/>
</dbReference>
<sequence length="106" mass="12254">MYAVIFRAELEQVDAQYSLLANQLRELAFKQYNCIEFTACTEGSSEIAISYWRSLSDITAWKQHSKHLLAQDIGKNRWYKSYQVDVAEISRSYAFDREALSEAGES</sequence>
<protein>
    <recommendedName>
        <fullName evidence="3">Antibiotic biosynthesis monooxygenase</fullName>
    </recommendedName>
</protein>
<comment type="caution">
    <text evidence="1">The sequence shown here is derived from an EMBL/GenBank/DDBJ whole genome shotgun (WGS) entry which is preliminary data.</text>
</comment>
<evidence type="ECO:0000313" key="1">
    <source>
        <dbReference type="EMBL" id="GGA79750.1"/>
    </source>
</evidence>
<proteinExistence type="predicted"/>
<dbReference type="Gene3D" id="3.30.70.100">
    <property type="match status" value="1"/>
</dbReference>